<sequence>MYNLIISKKSLTVSTDAPTPGVPFHSTWRGSFYLFAFLLSAWALSSCTTSFYIVRHAEKSTSPKENPVLTEAGSQRAERLKKILENKGIERVYSTKTVRTTTTAKPLANARKIEIEIYEPKNQSALIETLKKSKQNTLIVGHSNTIRHIINGLSEKEFLKKDLEDSEYSNLYLVKRGKLGKPKAKVQQY</sequence>
<name>A0AAE3GZS8_9BACT</name>
<evidence type="ECO:0000313" key="3">
    <source>
        <dbReference type="Proteomes" id="UP001204144"/>
    </source>
</evidence>
<keyword evidence="1" id="KW-1133">Transmembrane helix</keyword>
<dbReference type="InterPro" id="IPR029033">
    <property type="entry name" value="His_PPase_superfam"/>
</dbReference>
<accession>A0AAE3GZS8</accession>
<gene>
    <name evidence="2" type="ORF">EGI31_04470</name>
</gene>
<organism evidence="2 3">
    <name type="scientific">Lacihabitans soyangensis</name>
    <dbReference type="NCBI Taxonomy" id="869394"/>
    <lineage>
        <taxon>Bacteria</taxon>
        <taxon>Pseudomonadati</taxon>
        <taxon>Bacteroidota</taxon>
        <taxon>Cytophagia</taxon>
        <taxon>Cytophagales</taxon>
        <taxon>Leadbetterellaceae</taxon>
        <taxon>Lacihabitans</taxon>
    </lineage>
</organism>
<feature type="transmembrane region" description="Helical" evidence="1">
    <location>
        <begin position="32"/>
        <end position="54"/>
    </location>
</feature>
<dbReference type="Pfam" id="PF00300">
    <property type="entry name" value="His_Phos_1"/>
    <property type="match status" value="1"/>
</dbReference>
<protein>
    <submittedName>
        <fullName evidence="2">Histidine phosphatase family protein</fullName>
    </submittedName>
</protein>
<dbReference type="AlphaFoldDB" id="A0AAE3GZS8"/>
<comment type="caution">
    <text evidence="2">The sequence shown here is derived from an EMBL/GenBank/DDBJ whole genome shotgun (WGS) entry which is preliminary data.</text>
</comment>
<evidence type="ECO:0000256" key="1">
    <source>
        <dbReference type="SAM" id="Phobius"/>
    </source>
</evidence>
<dbReference type="CDD" id="cd07067">
    <property type="entry name" value="HP_PGM_like"/>
    <property type="match status" value="1"/>
</dbReference>
<dbReference type="RefSeq" id="WP_255035953.1">
    <property type="nucleotide sequence ID" value="NZ_RJUF01000007.1"/>
</dbReference>
<reference evidence="2 3" key="1">
    <citation type="submission" date="2018-11" db="EMBL/GenBank/DDBJ databases">
        <title>Novel bacteria species description.</title>
        <authorList>
            <person name="Han J.-H."/>
        </authorList>
    </citation>
    <scope>NUCLEOTIDE SEQUENCE [LARGE SCALE GENOMIC DNA]</scope>
    <source>
        <strain evidence="2 3">KCTC23259</strain>
    </source>
</reference>
<keyword evidence="1" id="KW-0472">Membrane</keyword>
<evidence type="ECO:0000313" key="2">
    <source>
        <dbReference type="EMBL" id="MCP9762198.1"/>
    </source>
</evidence>
<proteinExistence type="predicted"/>
<dbReference type="SUPFAM" id="SSF53254">
    <property type="entry name" value="Phosphoglycerate mutase-like"/>
    <property type="match status" value="1"/>
</dbReference>
<dbReference type="Proteomes" id="UP001204144">
    <property type="component" value="Unassembled WGS sequence"/>
</dbReference>
<dbReference type="Gene3D" id="3.40.50.1240">
    <property type="entry name" value="Phosphoglycerate mutase-like"/>
    <property type="match status" value="1"/>
</dbReference>
<keyword evidence="1" id="KW-0812">Transmembrane</keyword>
<keyword evidence="3" id="KW-1185">Reference proteome</keyword>
<dbReference type="InterPro" id="IPR013078">
    <property type="entry name" value="His_Pase_superF_clade-1"/>
</dbReference>
<dbReference type="EMBL" id="RJUF01000007">
    <property type="protein sequence ID" value="MCP9762198.1"/>
    <property type="molecule type" value="Genomic_DNA"/>
</dbReference>